<dbReference type="GO" id="GO:0004713">
    <property type="term" value="F:protein tyrosine kinase activity"/>
    <property type="evidence" value="ECO:0007669"/>
    <property type="project" value="TreeGrafter"/>
</dbReference>
<reference evidence="8" key="1">
    <citation type="journal article" date="2020" name="Stud. Mycol.">
        <title>101 Dothideomycetes genomes: a test case for predicting lifestyles and emergence of pathogens.</title>
        <authorList>
            <person name="Haridas S."/>
            <person name="Albert R."/>
            <person name="Binder M."/>
            <person name="Bloem J."/>
            <person name="Labutti K."/>
            <person name="Salamov A."/>
            <person name="Andreopoulos B."/>
            <person name="Baker S."/>
            <person name="Barry K."/>
            <person name="Bills G."/>
            <person name="Bluhm B."/>
            <person name="Cannon C."/>
            <person name="Castanera R."/>
            <person name="Culley D."/>
            <person name="Daum C."/>
            <person name="Ezra D."/>
            <person name="Gonzalez J."/>
            <person name="Henrissat B."/>
            <person name="Kuo A."/>
            <person name="Liang C."/>
            <person name="Lipzen A."/>
            <person name="Lutzoni F."/>
            <person name="Magnuson J."/>
            <person name="Mondo S."/>
            <person name="Nolan M."/>
            <person name="Ohm R."/>
            <person name="Pangilinan J."/>
            <person name="Park H.-J."/>
            <person name="Ramirez L."/>
            <person name="Alfaro M."/>
            <person name="Sun H."/>
            <person name="Tritt A."/>
            <person name="Yoshinaga Y."/>
            <person name="Zwiers L.-H."/>
            <person name="Turgeon B."/>
            <person name="Goodwin S."/>
            <person name="Spatafora J."/>
            <person name="Crous P."/>
            <person name="Grigoriev I."/>
        </authorList>
    </citation>
    <scope>NUCLEOTIDE SEQUENCE</scope>
    <source>
        <strain evidence="8">CBS 121739</strain>
    </source>
</reference>
<feature type="compositionally biased region" description="Polar residues" evidence="6">
    <location>
        <begin position="697"/>
        <end position="744"/>
    </location>
</feature>
<dbReference type="InterPro" id="IPR050339">
    <property type="entry name" value="CC_SR_Kinase"/>
</dbReference>
<evidence type="ECO:0000256" key="3">
    <source>
        <dbReference type="ARBA" id="ARBA00022777"/>
    </source>
</evidence>
<dbReference type="EMBL" id="ML996569">
    <property type="protein sequence ID" value="KAF2759979.1"/>
    <property type="molecule type" value="Genomic_DNA"/>
</dbReference>
<feature type="region of interest" description="Disordered" evidence="6">
    <location>
        <begin position="262"/>
        <end position="413"/>
    </location>
</feature>
<evidence type="ECO:0000259" key="7">
    <source>
        <dbReference type="PROSITE" id="PS50011"/>
    </source>
</evidence>
<feature type="compositionally biased region" description="Low complexity" evidence="6">
    <location>
        <begin position="378"/>
        <end position="397"/>
    </location>
</feature>
<keyword evidence="3" id="KW-0418">Kinase</keyword>
<feature type="compositionally biased region" description="Low complexity" evidence="6">
    <location>
        <begin position="281"/>
        <end position="297"/>
    </location>
</feature>
<dbReference type="PROSITE" id="PS50011">
    <property type="entry name" value="PROTEIN_KINASE_DOM"/>
    <property type="match status" value="1"/>
</dbReference>
<dbReference type="Gene3D" id="3.30.200.20">
    <property type="entry name" value="Phosphorylase Kinase, domain 1"/>
    <property type="match status" value="1"/>
</dbReference>
<feature type="region of interest" description="Disordered" evidence="6">
    <location>
        <begin position="1"/>
        <end position="20"/>
    </location>
</feature>
<protein>
    <recommendedName>
        <fullName evidence="7">Protein kinase domain-containing protein</fullName>
    </recommendedName>
</protein>
<feature type="region of interest" description="Disordered" evidence="6">
    <location>
        <begin position="193"/>
        <end position="225"/>
    </location>
</feature>
<evidence type="ECO:0000313" key="9">
    <source>
        <dbReference type="Proteomes" id="UP000799437"/>
    </source>
</evidence>
<dbReference type="SUPFAM" id="SSF56112">
    <property type="entry name" value="Protein kinase-like (PK-like)"/>
    <property type="match status" value="1"/>
</dbReference>
<dbReference type="Pfam" id="PF00069">
    <property type="entry name" value="Pkinase"/>
    <property type="match status" value="1"/>
</dbReference>
<keyword evidence="2" id="KW-0547">Nucleotide-binding</keyword>
<gene>
    <name evidence="8" type="ORF">EJ05DRAFT_317715</name>
</gene>
<dbReference type="Proteomes" id="UP000799437">
    <property type="component" value="Unassembled WGS sequence"/>
</dbReference>
<keyword evidence="9" id="KW-1185">Reference proteome</keyword>
<feature type="region of interest" description="Disordered" evidence="6">
    <location>
        <begin position="492"/>
        <end position="517"/>
    </location>
</feature>
<dbReference type="GO" id="GO:0005524">
    <property type="term" value="F:ATP binding"/>
    <property type="evidence" value="ECO:0007669"/>
    <property type="project" value="UniProtKB-KW"/>
</dbReference>
<dbReference type="OrthoDB" id="5337378at2759"/>
<evidence type="ECO:0000256" key="1">
    <source>
        <dbReference type="ARBA" id="ARBA00022679"/>
    </source>
</evidence>
<dbReference type="SMART" id="SM00220">
    <property type="entry name" value="S_TKc"/>
    <property type="match status" value="1"/>
</dbReference>
<dbReference type="InterPro" id="IPR000719">
    <property type="entry name" value="Prot_kinase_dom"/>
</dbReference>
<dbReference type="GO" id="GO:0005737">
    <property type="term" value="C:cytoplasm"/>
    <property type="evidence" value="ECO:0007669"/>
    <property type="project" value="TreeGrafter"/>
</dbReference>
<comment type="similarity">
    <text evidence="5">Belongs to the protein kinase superfamily. Ser/Thr protein kinase family. GCN2 subfamily.</text>
</comment>
<evidence type="ECO:0000256" key="5">
    <source>
        <dbReference type="ARBA" id="ARBA00037982"/>
    </source>
</evidence>
<dbReference type="InterPro" id="IPR008271">
    <property type="entry name" value="Ser/Thr_kinase_AS"/>
</dbReference>
<feature type="compositionally biased region" description="Low complexity" evidence="6">
    <location>
        <begin position="116"/>
        <end position="130"/>
    </location>
</feature>
<feature type="region of interest" description="Disordered" evidence="6">
    <location>
        <begin position="554"/>
        <end position="596"/>
    </location>
</feature>
<feature type="compositionally biased region" description="Polar residues" evidence="6">
    <location>
        <begin position="298"/>
        <end position="311"/>
    </location>
</feature>
<dbReference type="PANTHER" id="PTHR11042">
    <property type="entry name" value="EUKARYOTIC TRANSLATION INITIATION FACTOR 2-ALPHA KINASE EIF2-ALPHA KINASE -RELATED"/>
    <property type="match status" value="1"/>
</dbReference>
<dbReference type="PANTHER" id="PTHR11042:SF196">
    <property type="entry name" value="MITOSIS INHIBITOR PROTEIN KINASE SWE1"/>
    <property type="match status" value="1"/>
</dbReference>
<keyword evidence="4" id="KW-0067">ATP-binding</keyword>
<feature type="region of interest" description="Disordered" evidence="6">
    <location>
        <begin position="697"/>
        <end position="772"/>
    </location>
</feature>
<evidence type="ECO:0000256" key="2">
    <source>
        <dbReference type="ARBA" id="ARBA00022741"/>
    </source>
</evidence>
<dbReference type="AlphaFoldDB" id="A0A6A6WCR9"/>
<dbReference type="InterPro" id="IPR011009">
    <property type="entry name" value="Kinase-like_dom_sf"/>
</dbReference>
<dbReference type="PROSITE" id="PS00108">
    <property type="entry name" value="PROTEIN_KINASE_ST"/>
    <property type="match status" value="1"/>
</dbReference>
<feature type="compositionally biased region" description="Polar residues" evidence="6">
    <location>
        <begin position="331"/>
        <end position="376"/>
    </location>
</feature>
<proteinExistence type="inferred from homology"/>
<name>A0A6A6WCR9_9PEZI</name>
<accession>A0A6A6WCR9</accession>
<dbReference type="Gene3D" id="1.10.510.10">
    <property type="entry name" value="Transferase(Phosphotransferase) domain 1"/>
    <property type="match status" value="1"/>
</dbReference>
<dbReference type="GO" id="GO:0110031">
    <property type="term" value="P:negative regulation of G2/MI transition of meiotic cell cycle"/>
    <property type="evidence" value="ECO:0007669"/>
    <property type="project" value="TreeGrafter"/>
</dbReference>
<dbReference type="GeneID" id="54481789"/>
<dbReference type="GO" id="GO:0005634">
    <property type="term" value="C:nucleus"/>
    <property type="evidence" value="ECO:0007669"/>
    <property type="project" value="TreeGrafter"/>
</dbReference>
<feature type="region of interest" description="Disordered" evidence="6">
    <location>
        <begin position="610"/>
        <end position="629"/>
    </location>
</feature>
<organism evidence="8 9">
    <name type="scientific">Pseudovirgaria hyperparasitica</name>
    <dbReference type="NCBI Taxonomy" id="470096"/>
    <lineage>
        <taxon>Eukaryota</taxon>
        <taxon>Fungi</taxon>
        <taxon>Dikarya</taxon>
        <taxon>Ascomycota</taxon>
        <taxon>Pezizomycotina</taxon>
        <taxon>Dothideomycetes</taxon>
        <taxon>Dothideomycetes incertae sedis</taxon>
        <taxon>Acrospermales</taxon>
        <taxon>Acrospermaceae</taxon>
        <taxon>Pseudovirgaria</taxon>
    </lineage>
</organism>
<evidence type="ECO:0000256" key="4">
    <source>
        <dbReference type="ARBA" id="ARBA00022840"/>
    </source>
</evidence>
<sequence length="1163" mass="127288">MDFQYSPHRQGGGGLHLASPTHHVHNNGFVSIDRIRSSLSRSPSRPSRFALHHNSPETPRSPISPLATSRAFTPKPANEPTQSFTPPTPLAPQAPQQPASAVKVSKLTLRRTTPFRTSIRTRTGGTSPKRTSPRRTSPRRALGDSVNQGNALPLRTLPATEPPGKRFSLNVDKPETAPQLPGAMRSVINDEPIKFPFSRPRSDNNMLSKSDMSAPAKSSPLKRSDGIMNLDQASLGSPVAKRRSLHGASAFGADFSIFDQSSDADQTNGNDKHQDSANIFSSPRRSPPLRKSSLRKSTFQQRFGQTASKTSRSGEHEFTVPGPAASKQKQRASLDSSMNFVSTSSPNPFRRSTQSDGPQATMSPQSFLARSTSLRNQPHPLSNSLTPSSSSSSLLDESPTHHPAPVFAHGHNYTHQPYRAPNAEPRINTNFAKSLPIGAIRPTENDDQSSEFSTPATYKMAKPLPAAFMSTGLISKRNRPLEETLAESYVMPDTPSKRNSFPPVTATPFRRSGFGDSTVPDFGTPASPFSVKGTHVFGRGANIFGVTFDPNTRRRTSFHSVEGDDFPVSPSRQEDRQSSADELPPTPTRNAGLRGSLRSSLFGRRVSLGQDTFAQPDGDTVTSPQNSKGKFFPLQAMVTRVDGPTAGCSLPPEDCSPSRLSPSAFALSFARSRLLRHSEKLQSQELPQLSVSVTFSTTDKPNMTKRSPLSTVSPTPGSTSECLSPHTPQESCTPPDPSSLSISNPAPRRGSHHFGNSTTNIAAFPPATPTTSRENYFLGTKRQGFVHRLTSNEVDTALTSRFGTVTALGKGEFSSVYRVEKPLSNPFAASTPTATFTKVWAVKKSKTVITGAKDRRRKYREVEILKLIQGHEHMVQYVEHWEDHGHLYIQTEFCENGNLETLLAATGFKSRMDDFRIWKILSELSEGIEFIHGIGLVHLDIKPANILIDFSGGLKIADFGMAAQLPVDTARHEGEGDVYYLAPEQLKGIHGKPADIFALGLIVLEMAANVCLPPSGQSWQNLRNADWHEVPSLSWSSTKDSIQDESSERIHTSDPEFTELSNSMFGSNSAGMEVPKQLFKPNEQRTPPSFMVDLDDPDSLLHTTRWMMAPDPEERATIQDVRKLRGIEWVVSRRRAGATVFEGIWGPADDVLNYSNDVDMVDA</sequence>
<feature type="compositionally biased region" description="Low complexity" evidence="6">
    <location>
        <begin position="37"/>
        <end position="48"/>
    </location>
</feature>
<dbReference type="RefSeq" id="XP_033602430.1">
    <property type="nucleotide sequence ID" value="XM_033740735.1"/>
</dbReference>
<feature type="domain" description="Protein kinase" evidence="7">
    <location>
        <begin position="802"/>
        <end position="1130"/>
    </location>
</feature>
<feature type="region of interest" description="Disordered" evidence="6">
    <location>
        <begin position="37"/>
        <end position="181"/>
    </location>
</feature>
<evidence type="ECO:0000313" key="8">
    <source>
        <dbReference type="EMBL" id="KAF2759979.1"/>
    </source>
</evidence>
<evidence type="ECO:0000256" key="6">
    <source>
        <dbReference type="SAM" id="MobiDB-lite"/>
    </source>
</evidence>
<keyword evidence="1" id="KW-0808">Transferase</keyword>